<dbReference type="PANTHER" id="PTHR10845">
    <property type="entry name" value="REGULATOR OF G PROTEIN SIGNALING"/>
    <property type="match status" value="1"/>
</dbReference>
<organism evidence="8 9">
    <name type="scientific">Labeo rohita</name>
    <name type="common">Indian major carp</name>
    <name type="synonym">Cyprinus rohita</name>
    <dbReference type="NCBI Taxonomy" id="84645"/>
    <lineage>
        <taxon>Eukaryota</taxon>
        <taxon>Metazoa</taxon>
        <taxon>Chordata</taxon>
        <taxon>Craniata</taxon>
        <taxon>Vertebrata</taxon>
        <taxon>Euteleostomi</taxon>
        <taxon>Actinopterygii</taxon>
        <taxon>Neopterygii</taxon>
        <taxon>Teleostei</taxon>
        <taxon>Ostariophysi</taxon>
        <taxon>Cypriniformes</taxon>
        <taxon>Cyprinidae</taxon>
        <taxon>Labeoninae</taxon>
        <taxon>Labeonini</taxon>
        <taxon>Labeo</taxon>
    </lineage>
</organism>
<dbReference type="GO" id="GO:0016020">
    <property type="term" value="C:membrane"/>
    <property type="evidence" value="ECO:0007669"/>
    <property type="project" value="UniProtKB-SubCell"/>
</dbReference>
<gene>
    <name evidence="8" type="ORF">ROHU_022201</name>
</gene>
<keyword evidence="3 5" id="KW-1133">Transmembrane helix</keyword>
<dbReference type="SMART" id="SM00315">
    <property type="entry name" value="RGS"/>
    <property type="match status" value="1"/>
</dbReference>
<feature type="transmembrane region" description="Helical" evidence="5">
    <location>
        <begin position="181"/>
        <end position="205"/>
    </location>
</feature>
<dbReference type="InterPro" id="IPR000276">
    <property type="entry name" value="GPCR_Rhodpsn"/>
</dbReference>
<dbReference type="PROSITE" id="PS00237">
    <property type="entry name" value="G_PROTEIN_RECEP_F1_1"/>
    <property type="match status" value="1"/>
</dbReference>
<evidence type="ECO:0000256" key="3">
    <source>
        <dbReference type="ARBA" id="ARBA00022989"/>
    </source>
</evidence>
<dbReference type="Pfam" id="PF00001">
    <property type="entry name" value="7tm_1"/>
    <property type="match status" value="1"/>
</dbReference>
<protein>
    <submittedName>
        <fullName evidence="8">Neuropeptide FF receptor 1-like protein</fullName>
    </submittedName>
</protein>
<evidence type="ECO:0000259" key="7">
    <source>
        <dbReference type="PROSITE" id="PS50262"/>
    </source>
</evidence>
<dbReference type="GO" id="GO:0004930">
    <property type="term" value="F:G protein-coupled receptor activity"/>
    <property type="evidence" value="ECO:0007669"/>
    <property type="project" value="InterPro"/>
</dbReference>
<comment type="subcellular location">
    <subcellularLocation>
        <location evidence="1">Membrane</location>
    </subcellularLocation>
</comment>
<dbReference type="SUPFAM" id="SSF48097">
    <property type="entry name" value="Regulator of G-protein signaling, RGS"/>
    <property type="match status" value="1"/>
</dbReference>
<dbReference type="AlphaFoldDB" id="A0A498MS90"/>
<accession>A0A498MS90</accession>
<name>A0A498MS90_LABRO</name>
<evidence type="ECO:0000256" key="2">
    <source>
        <dbReference type="ARBA" id="ARBA00022692"/>
    </source>
</evidence>
<dbReference type="InterPro" id="IPR024066">
    <property type="entry name" value="RGS_subdom1/3"/>
</dbReference>
<dbReference type="InterPro" id="IPR036305">
    <property type="entry name" value="RGS_sf"/>
</dbReference>
<evidence type="ECO:0000313" key="9">
    <source>
        <dbReference type="Proteomes" id="UP000290572"/>
    </source>
</evidence>
<keyword evidence="9" id="KW-1185">Reference proteome</keyword>
<dbReference type="Proteomes" id="UP000290572">
    <property type="component" value="Unassembled WGS sequence"/>
</dbReference>
<feature type="transmembrane region" description="Helical" evidence="5">
    <location>
        <begin position="236"/>
        <end position="257"/>
    </location>
</feature>
<dbReference type="SUPFAM" id="SSF81321">
    <property type="entry name" value="Family A G protein-coupled receptor-like"/>
    <property type="match status" value="1"/>
</dbReference>
<dbReference type="InterPro" id="IPR017452">
    <property type="entry name" value="GPCR_Rhodpsn_7TM"/>
</dbReference>
<keyword evidence="2 5" id="KW-0812">Transmembrane</keyword>
<dbReference type="InterPro" id="IPR016137">
    <property type="entry name" value="RGS"/>
</dbReference>
<dbReference type="PANTHER" id="PTHR10845:SF192">
    <property type="entry name" value="DOUBLE HIT, ISOFORM B"/>
    <property type="match status" value="1"/>
</dbReference>
<evidence type="ECO:0000256" key="1">
    <source>
        <dbReference type="ARBA" id="ARBA00004370"/>
    </source>
</evidence>
<dbReference type="EMBL" id="QBIY01012534">
    <property type="protein sequence ID" value="RXN24519.1"/>
    <property type="molecule type" value="Genomic_DNA"/>
</dbReference>
<dbReference type="Gene3D" id="1.10.196.10">
    <property type="match status" value="1"/>
</dbReference>
<proteinExistence type="predicted"/>
<keyword evidence="4 5" id="KW-0472">Membrane</keyword>
<keyword evidence="8" id="KW-0675">Receptor</keyword>
<feature type="transmembrane region" description="Helical" evidence="5">
    <location>
        <begin position="143"/>
        <end position="161"/>
    </location>
</feature>
<dbReference type="PRINTS" id="PR01301">
    <property type="entry name" value="RGSPROTEIN"/>
</dbReference>
<dbReference type="PROSITE" id="PS50132">
    <property type="entry name" value="RGS"/>
    <property type="match status" value="1"/>
</dbReference>
<comment type="caution">
    <text evidence="8">The sequence shown here is derived from an EMBL/GenBank/DDBJ whole genome shotgun (WGS) entry which is preliminary data.</text>
</comment>
<reference evidence="8 9" key="1">
    <citation type="submission" date="2018-03" db="EMBL/GenBank/DDBJ databases">
        <title>Draft genome sequence of Rohu Carp (Labeo rohita).</title>
        <authorList>
            <person name="Das P."/>
            <person name="Kushwaha B."/>
            <person name="Joshi C.G."/>
            <person name="Kumar D."/>
            <person name="Nagpure N.S."/>
            <person name="Sahoo L."/>
            <person name="Das S.P."/>
            <person name="Bit A."/>
            <person name="Patnaik S."/>
            <person name="Meher P.K."/>
            <person name="Jayasankar P."/>
            <person name="Koringa P.G."/>
            <person name="Patel N.V."/>
            <person name="Hinsu A.T."/>
            <person name="Kumar R."/>
            <person name="Pandey M."/>
            <person name="Agarwal S."/>
            <person name="Srivastava S."/>
            <person name="Singh M."/>
            <person name="Iquebal M.A."/>
            <person name="Jaiswal S."/>
            <person name="Angadi U.B."/>
            <person name="Kumar N."/>
            <person name="Raza M."/>
            <person name="Shah T.M."/>
            <person name="Rai A."/>
            <person name="Jena J.K."/>
        </authorList>
    </citation>
    <scope>NUCLEOTIDE SEQUENCE [LARGE SCALE GENOMIC DNA]</scope>
    <source>
        <strain evidence="8">DASCIFA01</strain>
        <tissue evidence="8">Testis</tissue>
    </source>
</reference>
<dbReference type="PROSITE" id="PS50262">
    <property type="entry name" value="G_PROTEIN_RECEP_F1_2"/>
    <property type="match status" value="1"/>
</dbReference>
<sequence length="273" mass="31410">MQQGRAEGPPQAPGQPRPNICFLCCFGCYNCCWNEDLTESSEMQKRTKRNSIEATEKQHPTLDDVNSWSESLEMMLHSPAGRDVFREFLRSEYSENNLMFWIACEELKKDTNPSTTAAKARTIYQEYISIFSQNEITCTMSNLIQGMSVSASVFTLVAIAMDRFMGIVYPSHHRLRPVTALFTIIFIWLLAFAITFPSAATLTVIHLNDMYMVWDNQIYLLFVCFEDWPKAGMRRLYTLIIFVQVYLAPLGLIRVMYSCIAAKLSNNLRQNRV</sequence>
<dbReference type="STRING" id="84645.A0A498MS90"/>
<feature type="domain" description="G-protein coupled receptors family 1 profile" evidence="7">
    <location>
        <begin position="131"/>
        <end position="273"/>
    </location>
</feature>
<evidence type="ECO:0000256" key="4">
    <source>
        <dbReference type="ARBA" id="ARBA00023136"/>
    </source>
</evidence>
<evidence type="ECO:0000256" key="5">
    <source>
        <dbReference type="SAM" id="Phobius"/>
    </source>
</evidence>
<evidence type="ECO:0000313" key="8">
    <source>
        <dbReference type="EMBL" id="RXN24519.1"/>
    </source>
</evidence>
<feature type="domain" description="RGS" evidence="6">
    <location>
        <begin position="71"/>
        <end position="129"/>
    </location>
</feature>
<dbReference type="Gene3D" id="1.20.1070.10">
    <property type="entry name" value="Rhodopsin 7-helix transmembrane proteins"/>
    <property type="match status" value="1"/>
</dbReference>
<evidence type="ECO:0000259" key="6">
    <source>
        <dbReference type="PROSITE" id="PS50132"/>
    </source>
</evidence>